<feature type="region of interest" description="Disordered" evidence="9">
    <location>
        <begin position="95"/>
        <end position="114"/>
    </location>
</feature>
<evidence type="ECO:0000313" key="12">
    <source>
        <dbReference type="Proteomes" id="UP001375240"/>
    </source>
</evidence>
<feature type="compositionally biased region" description="Pro residues" evidence="9">
    <location>
        <begin position="929"/>
        <end position="944"/>
    </location>
</feature>
<feature type="region of interest" description="Disordered" evidence="9">
    <location>
        <begin position="472"/>
        <end position="520"/>
    </location>
</feature>
<keyword evidence="3" id="KW-0812">Transmembrane</keyword>
<evidence type="ECO:0000256" key="8">
    <source>
        <dbReference type="ARBA" id="ARBA00023136"/>
    </source>
</evidence>
<keyword evidence="7" id="KW-0446">Lipid-binding</keyword>
<dbReference type="PANTHER" id="PTHR13466:SF19">
    <property type="entry name" value="NUCLEUS-VACUOLE JUNCTION PROTEIN 2"/>
    <property type="match status" value="1"/>
</dbReference>
<evidence type="ECO:0000256" key="2">
    <source>
        <dbReference type="ARBA" id="ARBA00022448"/>
    </source>
</evidence>
<keyword evidence="4" id="KW-0256">Endoplasmic reticulum</keyword>
<evidence type="ECO:0000256" key="7">
    <source>
        <dbReference type="ARBA" id="ARBA00023121"/>
    </source>
</evidence>
<dbReference type="GO" id="GO:0015914">
    <property type="term" value="P:phospholipid transport"/>
    <property type="evidence" value="ECO:0007669"/>
    <property type="project" value="TreeGrafter"/>
</dbReference>
<evidence type="ECO:0000259" key="10">
    <source>
        <dbReference type="PROSITE" id="PS51847"/>
    </source>
</evidence>
<dbReference type="PANTHER" id="PTHR13466">
    <property type="entry name" value="TEX2 PROTEIN-RELATED"/>
    <property type="match status" value="1"/>
</dbReference>
<feature type="region of interest" description="Disordered" evidence="9">
    <location>
        <begin position="780"/>
        <end position="1123"/>
    </location>
</feature>
<dbReference type="Pfam" id="PF10296">
    <property type="entry name" value="MMM1"/>
    <property type="match status" value="1"/>
</dbReference>
<dbReference type="GO" id="GO:0008289">
    <property type="term" value="F:lipid binding"/>
    <property type="evidence" value="ECO:0007669"/>
    <property type="project" value="UniProtKB-KW"/>
</dbReference>
<keyword evidence="12" id="KW-1185">Reference proteome</keyword>
<feature type="compositionally biased region" description="Low complexity" evidence="9">
    <location>
        <begin position="659"/>
        <end position="673"/>
    </location>
</feature>
<feature type="domain" description="SMP-LTD" evidence="10">
    <location>
        <begin position="271"/>
        <end position="464"/>
    </location>
</feature>
<evidence type="ECO:0000256" key="3">
    <source>
        <dbReference type="ARBA" id="ARBA00022692"/>
    </source>
</evidence>
<feature type="compositionally biased region" description="Basic and acidic residues" evidence="9">
    <location>
        <begin position="1095"/>
        <end position="1116"/>
    </location>
</feature>
<protein>
    <recommendedName>
        <fullName evidence="10">SMP-LTD domain-containing protein</fullName>
    </recommendedName>
</protein>
<feature type="compositionally biased region" description="Low complexity" evidence="9">
    <location>
        <begin position="683"/>
        <end position="697"/>
    </location>
</feature>
<dbReference type="GO" id="GO:0032865">
    <property type="term" value="C:ERMES complex"/>
    <property type="evidence" value="ECO:0007669"/>
    <property type="project" value="TreeGrafter"/>
</dbReference>
<evidence type="ECO:0000256" key="1">
    <source>
        <dbReference type="ARBA" id="ARBA00004586"/>
    </source>
</evidence>
<evidence type="ECO:0000256" key="9">
    <source>
        <dbReference type="SAM" id="MobiDB-lite"/>
    </source>
</evidence>
<dbReference type="Pfam" id="PF15413">
    <property type="entry name" value="PH_11"/>
    <property type="match status" value="1"/>
</dbReference>
<accession>A0AAV9V3N0</accession>
<feature type="compositionally biased region" description="Low complexity" evidence="9">
    <location>
        <begin position="1069"/>
        <end position="1094"/>
    </location>
</feature>
<evidence type="ECO:0000256" key="5">
    <source>
        <dbReference type="ARBA" id="ARBA00022989"/>
    </source>
</evidence>
<sequence length="1140" mass="123556">MGFWFAYFLGAFTFLPIVCGLVFALAYLTFPTVLHDEPAEHHPIRLPSDDDNKLFAATEDVARLKRKNSQDNDQQAPQDVAAGYFAVTREYVPGGVNGKPPERPTPNGNLPTESPSVYQTMYRSLFERKPAATSSVSTNAKGKNVFFVVLRHGHLMLYDDEEQVEVRHVISLAHHAVSIYGGEGEIIPEGELYIRRNAIRLCRRESSSRTSSVSKPFFLFSENCSEKEDFYFALVKNQEREESKDGQVSPSKPLGFETRHIISLVQRLHSSEEDLQTRWLNGLVGRLFLALYKTAEVEDHIRSKITKKIARVKRPAFLSNIIVEKIDCGDGAPFITNPKMREMTADGEFSAEADVKYAGNFRIEISTVATLSLGNRFKPRQVPLVLAAVFKRLEGHAVLRVKPPPSNRLWFTFVELPKMDISVEPIVSSRQITWNMILKPIENRIKEVIAETMVSPHWDDIPFIPTDDQPLRGGLWESMRAGGAKSSDPVAAGSVEDAEKQDKSHEDTEASALLTEQDKSMSMPVLPEPVEVKVTTKPRRSASMVSSPPAINEDKAVSTGVESAPQPVVHRTHKSRRSASIGTPISSSPPVVATTTINANAERQEPKYDNDRSDAVSFAMSITRSRSSSGSGPTGGQGGGSPSQTPYGSPNLNIGNSQGLSPSPSTTTLETGSINTSGDGRSTRSSASWRSTTTADTLRSGNTADSLKSKLGTLKSNLSGMSFAKSFNPNNIGTGSIQQRSESGTSGDSISPTPSPNPEKTAFATTLASAGVAVKKWYITNTRKREEGPVGGGGGSSTSNVIPESGFHPVSEMEHVDILKDAAAGAELKPYPNEGPPRMTDTELKERIRGFGNTTGDGPLVASSSSSGNGKDGRTRAVSSSSSGNGGNGGNKPEGEKHKYPVPPWEIPPVPPPAAKRTNPIDVPKRRPLPPPLLPPRPQMPSQPPSQTQLQPQAQVQSQPQPQLQQSNGAARHAPARKEKPEQMMVVAAPISDPDPVTPSAEADEEVHLPNFYLGGSVSPENERKGSPASSKDDDKPKAQEDDKAKETPKQRDTSALELPDFESEASRRLSGSSSASVRSGGSGRSGKSSGSDGSKWEARERIVGRRTATDPDEAPRSWTSEEEWRWRKGLMSEITGEEG</sequence>
<feature type="compositionally biased region" description="Pro residues" evidence="9">
    <location>
        <begin position="901"/>
        <end position="914"/>
    </location>
</feature>
<feature type="compositionally biased region" description="Basic and acidic residues" evidence="9">
    <location>
        <begin position="840"/>
        <end position="849"/>
    </location>
</feature>
<proteinExistence type="predicted"/>
<evidence type="ECO:0000313" key="11">
    <source>
        <dbReference type="EMBL" id="KAK6353390.1"/>
    </source>
</evidence>
<name>A0AAV9V3N0_9PEZI</name>
<feature type="compositionally biased region" description="Basic and acidic residues" evidence="9">
    <location>
        <begin position="1021"/>
        <end position="1055"/>
    </location>
</feature>
<feature type="compositionally biased region" description="Polar residues" evidence="9">
    <location>
        <begin position="852"/>
        <end position="869"/>
    </location>
</feature>
<gene>
    <name evidence="11" type="ORF">TWF696_005356</name>
</gene>
<dbReference type="GO" id="GO:0005789">
    <property type="term" value="C:endoplasmic reticulum membrane"/>
    <property type="evidence" value="ECO:0007669"/>
    <property type="project" value="UniProtKB-SubCell"/>
</dbReference>
<feature type="compositionally biased region" description="Gly residues" evidence="9">
    <location>
        <begin position="632"/>
        <end position="641"/>
    </location>
</feature>
<dbReference type="EMBL" id="JAVHNQ010000003">
    <property type="protein sequence ID" value="KAK6353390.1"/>
    <property type="molecule type" value="Genomic_DNA"/>
</dbReference>
<dbReference type="AlphaFoldDB" id="A0AAV9V3N0"/>
<keyword evidence="2" id="KW-0813">Transport</keyword>
<organism evidence="11 12">
    <name type="scientific">Orbilia brochopaga</name>
    <dbReference type="NCBI Taxonomy" id="3140254"/>
    <lineage>
        <taxon>Eukaryota</taxon>
        <taxon>Fungi</taxon>
        <taxon>Dikarya</taxon>
        <taxon>Ascomycota</taxon>
        <taxon>Pezizomycotina</taxon>
        <taxon>Orbiliomycetes</taxon>
        <taxon>Orbiliales</taxon>
        <taxon>Orbiliaceae</taxon>
        <taxon>Orbilia</taxon>
    </lineage>
</organism>
<evidence type="ECO:0000256" key="6">
    <source>
        <dbReference type="ARBA" id="ARBA00023055"/>
    </source>
</evidence>
<feature type="region of interest" description="Disordered" evidence="9">
    <location>
        <begin position="535"/>
        <end position="708"/>
    </location>
</feature>
<dbReference type="InterPro" id="IPR019411">
    <property type="entry name" value="MMM1_dom"/>
</dbReference>
<feature type="compositionally biased region" description="Basic and acidic residues" evidence="9">
    <location>
        <begin position="497"/>
        <end position="508"/>
    </location>
</feature>
<feature type="compositionally biased region" description="Polar residues" evidence="9">
    <location>
        <begin position="725"/>
        <end position="752"/>
    </location>
</feature>
<comment type="subcellular location">
    <subcellularLocation>
        <location evidence="1">Endoplasmic reticulum membrane</location>
    </subcellularLocation>
</comment>
<feature type="compositionally biased region" description="Polar residues" evidence="9">
    <location>
        <begin position="578"/>
        <end position="601"/>
    </location>
</feature>
<dbReference type="CDD" id="cd21675">
    <property type="entry name" value="SMP_TEX2"/>
    <property type="match status" value="1"/>
</dbReference>
<dbReference type="Proteomes" id="UP001375240">
    <property type="component" value="Unassembled WGS sequence"/>
</dbReference>
<evidence type="ECO:0000256" key="4">
    <source>
        <dbReference type="ARBA" id="ARBA00022824"/>
    </source>
</evidence>
<keyword evidence="8" id="KW-0472">Membrane</keyword>
<dbReference type="PROSITE" id="PS51847">
    <property type="entry name" value="SMP"/>
    <property type="match status" value="1"/>
</dbReference>
<feature type="compositionally biased region" description="Basic and acidic residues" evidence="9">
    <location>
        <begin position="811"/>
        <end position="820"/>
    </location>
</feature>
<keyword evidence="5" id="KW-1133">Transmembrane helix</keyword>
<feature type="compositionally biased region" description="Low complexity" evidence="9">
    <location>
        <begin position="945"/>
        <end position="967"/>
    </location>
</feature>
<dbReference type="InterPro" id="IPR031468">
    <property type="entry name" value="SMP_LBD"/>
</dbReference>
<dbReference type="GO" id="GO:1990456">
    <property type="term" value="P:mitochondrion-endoplasmic reticulum membrane tethering"/>
    <property type="evidence" value="ECO:0007669"/>
    <property type="project" value="TreeGrafter"/>
</dbReference>
<keyword evidence="6" id="KW-0445">Lipid transport</keyword>
<feature type="region of interest" description="Disordered" evidence="9">
    <location>
        <begin position="725"/>
        <end position="762"/>
    </location>
</feature>
<reference evidence="11 12" key="1">
    <citation type="submission" date="2019-10" db="EMBL/GenBank/DDBJ databases">
        <authorList>
            <person name="Palmer J.M."/>
        </authorList>
    </citation>
    <scope>NUCLEOTIDE SEQUENCE [LARGE SCALE GENOMIC DNA]</scope>
    <source>
        <strain evidence="11 12">TWF696</strain>
    </source>
</reference>
<feature type="compositionally biased region" description="Basic and acidic residues" evidence="9">
    <location>
        <begin position="602"/>
        <end position="614"/>
    </location>
</feature>
<comment type="caution">
    <text evidence="11">The sequence shown here is derived from an EMBL/GenBank/DDBJ whole genome shotgun (WGS) entry which is preliminary data.</text>
</comment>